<dbReference type="PANTHER" id="PTHR44051:SF8">
    <property type="entry name" value="GLUTATHIONE S-TRANSFERASE GSTA"/>
    <property type="match status" value="1"/>
</dbReference>
<evidence type="ECO:0000259" key="2">
    <source>
        <dbReference type="PROSITE" id="PS50404"/>
    </source>
</evidence>
<dbReference type="Proteomes" id="UP000590412">
    <property type="component" value="Unassembled WGS sequence"/>
</dbReference>
<dbReference type="Gene3D" id="1.20.1050.10">
    <property type="match status" value="1"/>
</dbReference>
<name>A0A8X7TCX3_CANPA</name>
<dbReference type="SFLD" id="SFLDS00019">
    <property type="entry name" value="Glutathione_Transferase_(cytos"/>
    <property type="match status" value="1"/>
</dbReference>
<dbReference type="InterPro" id="IPR040079">
    <property type="entry name" value="Glutathione_S-Trfase"/>
</dbReference>
<proteinExistence type="inferred from homology"/>
<organism evidence="4 5">
    <name type="scientific">Candida parapsilosis</name>
    <name type="common">Yeast</name>
    <dbReference type="NCBI Taxonomy" id="5480"/>
    <lineage>
        <taxon>Eukaryota</taxon>
        <taxon>Fungi</taxon>
        <taxon>Dikarya</taxon>
        <taxon>Ascomycota</taxon>
        <taxon>Saccharomycotina</taxon>
        <taxon>Pichiomycetes</taxon>
        <taxon>Debaryomycetaceae</taxon>
        <taxon>Candida/Lodderomyces clade</taxon>
        <taxon>Candida</taxon>
    </lineage>
</organism>
<dbReference type="InterPro" id="IPR036249">
    <property type="entry name" value="Thioredoxin-like_sf"/>
</dbReference>
<dbReference type="Pfam" id="PF14497">
    <property type="entry name" value="GST_C_3"/>
    <property type="match status" value="1"/>
</dbReference>
<protein>
    <submittedName>
        <fullName evidence="4">Glutathione S-transferase, C-terminal domain family protein</fullName>
    </submittedName>
</protein>
<reference evidence="4" key="1">
    <citation type="submission" date="2020-03" db="EMBL/GenBank/DDBJ databases">
        <title>FDA dAtabase for Regulatory Grade micrObial Sequences (FDA-ARGOS): Supporting development and validation of Infectious Disease Dx tests.</title>
        <authorList>
            <person name="Campos J."/>
            <person name="Goldberg B."/>
            <person name="Tallon L."/>
            <person name="Sadzewicz L."/>
            <person name="Vavikolanu K."/>
            <person name="Mehta A."/>
            <person name="Aluvathingal J."/>
            <person name="Nadendla S."/>
            <person name="Nandy P."/>
            <person name="Geyer C."/>
            <person name="Yan Y."/>
            <person name="Sichtig H."/>
        </authorList>
    </citation>
    <scope>NUCLEOTIDE SEQUENCE [LARGE SCALE GENOMIC DNA]</scope>
    <source>
        <strain evidence="4">FDAARGOS_652</strain>
    </source>
</reference>
<evidence type="ECO:0000313" key="4">
    <source>
        <dbReference type="EMBL" id="KAF6058874.1"/>
    </source>
</evidence>
<feature type="domain" description="GST C-terminal" evidence="3">
    <location>
        <begin position="90"/>
        <end position="214"/>
    </location>
</feature>
<dbReference type="PANTHER" id="PTHR44051">
    <property type="entry name" value="GLUTATHIONE S-TRANSFERASE-RELATED"/>
    <property type="match status" value="1"/>
</dbReference>
<comment type="caution">
    <text evidence="4">The sequence shown here is derived from an EMBL/GenBank/DDBJ whole genome shotgun (WGS) entry which is preliminary data.</text>
</comment>
<dbReference type="SFLD" id="SFLDG00358">
    <property type="entry name" value="Main_(cytGST)"/>
    <property type="match status" value="1"/>
</dbReference>
<comment type="similarity">
    <text evidence="1">Belongs to the GST superfamily.</text>
</comment>
<dbReference type="InterPro" id="IPR010987">
    <property type="entry name" value="Glutathione-S-Trfase_C-like"/>
</dbReference>
<dbReference type="Gene3D" id="3.40.30.10">
    <property type="entry name" value="Glutaredoxin"/>
    <property type="match status" value="1"/>
</dbReference>
<dbReference type="SUPFAM" id="SSF47616">
    <property type="entry name" value="GST C-terminal domain-like"/>
    <property type="match status" value="1"/>
</dbReference>
<evidence type="ECO:0000259" key="3">
    <source>
        <dbReference type="PROSITE" id="PS50405"/>
    </source>
</evidence>
<dbReference type="OrthoDB" id="422574at2759"/>
<gene>
    <name evidence="4" type="ORF">FOB60_000456</name>
</gene>
<accession>A0A8X7TCX3</accession>
<evidence type="ECO:0000256" key="1">
    <source>
        <dbReference type="ARBA" id="ARBA00007409"/>
    </source>
</evidence>
<dbReference type="AlphaFoldDB" id="A0A8X7TCX3"/>
<dbReference type="PROSITE" id="PS50405">
    <property type="entry name" value="GST_CTER"/>
    <property type="match status" value="1"/>
</dbReference>
<evidence type="ECO:0000313" key="5">
    <source>
        <dbReference type="Proteomes" id="UP000590412"/>
    </source>
</evidence>
<dbReference type="InterPro" id="IPR004045">
    <property type="entry name" value="Glutathione_S-Trfase_N"/>
</dbReference>
<dbReference type="Pfam" id="PF02798">
    <property type="entry name" value="GST_N"/>
    <property type="match status" value="1"/>
</dbReference>
<dbReference type="InterPro" id="IPR004046">
    <property type="entry name" value="GST_C"/>
</dbReference>
<feature type="domain" description="GST N-terminal" evidence="2">
    <location>
        <begin position="1"/>
        <end position="81"/>
    </location>
</feature>
<dbReference type="EMBL" id="JABWAB010000001">
    <property type="protein sequence ID" value="KAF6058874.1"/>
    <property type="molecule type" value="Genomic_DNA"/>
</dbReference>
<dbReference type="PROSITE" id="PS50404">
    <property type="entry name" value="GST_NTER"/>
    <property type="match status" value="1"/>
</dbReference>
<dbReference type="InterPro" id="IPR036282">
    <property type="entry name" value="Glutathione-S-Trfase_C_sf"/>
</dbReference>
<dbReference type="SUPFAM" id="SSF52833">
    <property type="entry name" value="Thioredoxin-like"/>
    <property type="match status" value="1"/>
</dbReference>
<sequence length="214" mass="24832">MATLYTAETGNGRKPLILVKLLNAPIKIHLFEWPSKEIKSEQYLKLNPNGLVPTFVDGEVGSIFESNAILEYIAAKYDKEGKFSYKEHEDLKLYWHQKEWLYFQASQFAAHTLSRGIYYNQMNPNDEFTKENVLHNFSKLYDVMEDQLAKNESGWLIGDKFTIVDIAFATGNHRRIEVFAGTDYEISDFDKKYPKVVKWYENVLAVDGVKDVLK</sequence>